<dbReference type="PROSITE" id="PS51257">
    <property type="entry name" value="PROKAR_LIPOPROTEIN"/>
    <property type="match status" value="1"/>
</dbReference>
<dbReference type="Proteomes" id="UP001214250">
    <property type="component" value="Chromosome 1"/>
</dbReference>
<reference evidence="2 3" key="1">
    <citation type="submission" date="2023-02" db="EMBL/GenBank/DDBJ databases">
        <title>Genome sequence of Lentisphaera profundi SAORIC-696.</title>
        <authorList>
            <person name="Kim e."/>
            <person name="Cho J.-C."/>
            <person name="Choi A."/>
            <person name="Kang I."/>
        </authorList>
    </citation>
    <scope>NUCLEOTIDE SEQUENCE [LARGE SCALE GENOMIC DNA]</scope>
    <source>
        <strain evidence="2 3">SAORIC-696</strain>
    </source>
</reference>
<organism evidence="2 3">
    <name type="scientific">Lentisphaera profundi</name>
    <dbReference type="NCBI Taxonomy" id="1658616"/>
    <lineage>
        <taxon>Bacteria</taxon>
        <taxon>Pseudomonadati</taxon>
        <taxon>Lentisphaerota</taxon>
        <taxon>Lentisphaeria</taxon>
        <taxon>Lentisphaerales</taxon>
        <taxon>Lentisphaeraceae</taxon>
        <taxon>Lentisphaera</taxon>
    </lineage>
</organism>
<dbReference type="RefSeq" id="WP_274148931.1">
    <property type="nucleotide sequence ID" value="NZ_CP117811.1"/>
</dbReference>
<evidence type="ECO:0000313" key="2">
    <source>
        <dbReference type="EMBL" id="WDE95404.1"/>
    </source>
</evidence>
<accession>A0ABY7VNY4</accession>
<sequence>MYKYLILLQLILLTSCGEPSQISPRDVDSKNQTVQESVLREIEQEVKAEEAKKNAAAKAAKQDKEIEELLKSP</sequence>
<gene>
    <name evidence="2" type="ORF">PQO03_06695</name>
</gene>
<evidence type="ECO:0008006" key="4">
    <source>
        <dbReference type="Google" id="ProtNLM"/>
    </source>
</evidence>
<proteinExistence type="predicted"/>
<feature type="coiled-coil region" evidence="1">
    <location>
        <begin position="39"/>
        <end position="72"/>
    </location>
</feature>
<keyword evidence="1" id="KW-0175">Coiled coil</keyword>
<dbReference type="EMBL" id="CP117811">
    <property type="protein sequence ID" value="WDE95404.1"/>
    <property type="molecule type" value="Genomic_DNA"/>
</dbReference>
<protein>
    <recommendedName>
        <fullName evidence="4">Lipoprotein</fullName>
    </recommendedName>
</protein>
<keyword evidence="3" id="KW-1185">Reference proteome</keyword>
<evidence type="ECO:0000256" key="1">
    <source>
        <dbReference type="SAM" id="Coils"/>
    </source>
</evidence>
<name>A0ABY7VNY4_9BACT</name>
<evidence type="ECO:0000313" key="3">
    <source>
        <dbReference type="Proteomes" id="UP001214250"/>
    </source>
</evidence>